<evidence type="ECO:0000313" key="2">
    <source>
        <dbReference type="EMBL" id="OGD40109.1"/>
    </source>
</evidence>
<dbReference type="EMBL" id="MEYV01000012">
    <property type="protein sequence ID" value="OGD40109.1"/>
    <property type="molecule type" value="Genomic_DNA"/>
</dbReference>
<sequence length="178" mass="19509">MAVTGLMTPEKIIDQLQVQSNWVIADFGAGHGFFSIAFAKKVGFSGQIIAIDILSEALEAIRSRARLEGLFNIKTIRGNLEKSGGSTIPDNFCDLVFAANILFQNPDKSAIIKEASRILKSQGRFVVVEWHPQAKLGPRQELKIAEPELRALTTSLGFIDIGNLDVGTQHYGLVFQKP</sequence>
<evidence type="ECO:0000313" key="3">
    <source>
        <dbReference type="Proteomes" id="UP000177197"/>
    </source>
</evidence>
<dbReference type="Proteomes" id="UP000177197">
    <property type="component" value="Unassembled WGS sequence"/>
</dbReference>
<dbReference type="GO" id="GO:0008168">
    <property type="term" value="F:methyltransferase activity"/>
    <property type="evidence" value="ECO:0007669"/>
    <property type="project" value="TreeGrafter"/>
</dbReference>
<organism evidence="2 3">
    <name type="scientific">Candidatus Azambacteria bacterium RIFCSPLOWO2_02_FULL_44_14</name>
    <dbReference type="NCBI Taxonomy" id="1797306"/>
    <lineage>
        <taxon>Bacteria</taxon>
        <taxon>Candidatus Azamiibacteriota</taxon>
    </lineage>
</organism>
<protein>
    <recommendedName>
        <fullName evidence="1">Methyltransferase domain-containing protein</fullName>
    </recommendedName>
</protein>
<reference evidence="2 3" key="1">
    <citation type="journal article" date="2016" name="Nat. Commun.">
        <title>Thousands of microbial genomes shed light on interconnected biogeochemical processes in an aquifer system.</title>
        <authorList>
            <person name="Anantharaman K."/>
            <person name="Brown C.T."/>
            <person name="Hug L.A."/>
            <person name="Sharon I."/>
            <person name="Castelle C.J."/>
            <person name="Probst A.J."/>
            <person name="Thomas B.C."/>
            <person name="Singh A."/>
            <person name="Wilkins M.J."/>
            <person name="Karaoz U."/>
            <person name="Brodie E.L."/>
            <person name="Williams K.H."/>
            <person name="Hubbard S.S."/>
            <person name="Banfield J.F."/>
        </authorList>
    </citation>
    <scope>NUCLEOTIDE SEQUENCE [LARGE SCALE GENOMIC DNA]</scope>
</reference>
<dbReference type="PANTHER" id="PTHR43591">
    <property type="entry name" value="METHYLTRANSFERASE"/>
    <property type="match status" value="1"/>
</dbReference>
<dbReference type="InterPro" id="IPR029063">
    <property type="entry name" value="SAM-dependent_MTases_sf"/>
</dbReference>
<dbReference type="SUPFAM" id="SSF53335">
    <property type="entry name" value="S-adenosyl-L-methionine-dependent methyltransferases"/>
    <property type="match status" value="1"/>
</dbReference>
<dbReference type="AlphaFoldDB" id="A0A1F5CB47"/>
<gene>
    <name evidence="2" type="ORF">A3I30_00995</name>
</gene>
<dbReference type="InterPro" id="IPR025714">
    <property type="entry name" value="Methyltranfer_dom"/>
</dbReference>
<accession>A0A1F5CB47</accession>
<proteinExistence type="predicted"/>
<feature type="domain" description="Methyltransferase" evidence="1">
    <location>
        <begin position="21"/>
        <end position="131"/>
    </location>
</feature>
<dbReference type="Pfam" id="PF13847">
    <property type="entry name" value="Methyltransf_31"/>
    <property type="match status" value="1"/>
</dbReference>
<dbReference type="CDD" id="cd02440">
    <property type="entry name" value="AdoMet_MTases"/>
    <property type="match status" value="1"/>
</dbReference>
<comment type="caution">
    <text evidence="2">The sequence shown here is derived from an EMBL/GenBank/DDBJ whole genome shotgun (WGS) entry which is preliminary data.</text>
</comment>
<evidence type="ECO:0000259" key="1">
    <source>
        <dbReference type="Pfam" id="PF13847"/>
    </source>
</evidence>
<dbReference type="PANTHER" id="PTHR43591:SF24">
    <property type="entry name" value="2-METHOXY-6-POLYPRENYL-1,4-BENZOQUINOL METHYLASE, MITOCHONDRIAL"/>
    <property type="match status" value="1"/>
</dbReference>
<name>A0A1F5CB47_9BACT</name>
<dbReference type="Gene3D" id="3.40.50.150">
    <property type="entry name" value="Vaccinia Virus protein VP39"/>
    <property type="match status" value="1"/>
</dbReference>